<dbReference type="Proteomes" id="UP000298218">
    <property type="component" value="Unassembled WGS sequence"/>
</dbReference>
<keyword evidence="7" id="KW-1185">Reference proteome</keyword>
<keyword evidence="3" id="KW-0067">ATP-binding</keyword>
<evidence type="ECO:0000313" key="6">
    <source>
        <dbReference type="EMBL" id="TFD76330.1"/>
    </source>
</evidence>
<reference evidence="6 7" key="1">
    <citation type="submission" date="2019-03" db="EMBL/GenBank/DDBJ databases">
        <title>Genomics of glacier-inhabiting Cryobacterium strains.</title>
        <authorList>
            <person name="Liu Q."/>
            <person name="Xin Y.-H."/>
        </authorList>
    </citation>
    <scope>NUCLEOTIDE SEQUENCE [LARGE SCALE GENOMIC DNA]</scope>
    <source>
        <strain evidence="6 7">CGMCC 1.4292</strain>
    </source>
</reference>
<evidence type="ECO:0000256" key="2">
    <source>
        <dbReference type="ARBA" id="ARBA00022741"/>
    </source>
</evidence>
<comment type="similarity">
    <text evidence="1">Belongs to the universal stress protein A family.</text>
</comment>
<proteinExistence type="inferred from homology"/>
<protein>
    <submittedName>
        <fullName evidence="6">Universal stress protein</fullName>
    </submittedName>
</protein>
<dbReference type="PANTHER" id="PTHR46268">
    <property type="entry name" value="STRESS RESPONSE PROTEIN NHAX"/>
    <property type="match status" value="1"/>
</dbReference>
<dbReference type="InterPro" id="IPR006015">
    <property type="entry name" value="Universal_stress_UspA"/>
</dbReference>
<dbReference type="PRINTS" id="PR01438">
    <property type="entry name" value="UNVRSLSTRESS"/>
</dbReference>
<evidence type="ECO:0000256" key="1">
    <source>
        <dbReference type="ARBA" id="ARBA00008791"/>
    </source>
</evidence>
<dbReference type="GO" id="GO:0005524">
    <property type="term" value="F:ATP binding"/>
    <property type="evidence" value="ECO:0007669"/>
    <property type="project" value="UniProtKB-KW"/>
</dbReference>
<dbReference type="InterPro" id="IPR014729">
    <property type="entry name" value="Rossmann-like_a/b/a_fold"/>
</dbReference>
<gene>
    <name evidence="6" type="ORF">E3T53_14100</name>
</gene>
<accession>A0A4Y8KJM1</accession>
<feature type="region of interest" description="Disordered" evidence="4">
    <location>
        <begin position="1"/>
        <end position="26"/>
    </location>
</feature>
<evidence type="ECO:0000259" key="5">
    <source>
        <dbReference type="Pfam" id="PF00582"/>
    </source>
</evidence>
<comment type="caution">
    <text evidence="6">The sequence shown here is derived from an EMBL/GenBank/DDBJ whole genome shotgun (WGS) entry which is preliminary data.</text>
</comment>
<feature type="domain" description="UspA" evidence="5">
    <location>
        <begin position="175"/>
        <end position="310"/>
    </location>
</feature>
<dbReference type="EMBL" id="SOHQ01000038">
    <property type="protein sequence ID" value="TFD76330.1"/>
    <property type="molecule type" value="Genomic_DNA"/>
</dbReference>
<dbReference type="Pfam" id="PF00582">
    <property type="entry name" value="Usp"/>
    <property type="match status" value="2"/>
</dbReference>
<dbReference type="OrthoDB" id="4931198at2"/>
<dbReference type="Gene3D" id="3.40.50.620">
    <property type="entry name" value="HUPs"/>
    <property type="match status" value="2"/>
</dbReference>
<dbReference type="AlphaFoldDB" id="A0A4Y8KJM1"/>
<name>A0A4Y8KJM1_9MICO</name>
<dbReference type="InterPro" id="IPR006016">
    <property type="entry name" value="UspA"/>
</dbReference>
<feature type="domain" description="UspA" evidence="5">
    <location>
        <begin position="33"/>
        <end position="165"/>
    </location>
</feature>
<sequence>MRDSEREQRHDCPSREAVIDSTPSERRGNPVNRKIIVGVDDLAASEAALKWALSRAEALDCPVSIVHTVQSAWLAEGYGYYDMILNEEQSLVRQIGDRATELAPEVDTTAMLRTGTAPRVLSQLSEDASIVVVGTDRKTSFNGDFFGSASLQIAALSSCPVAVIPQLSSGDRSGVVVGVDGSEDSIVAVEFAAAEADRTGQELTAVYAARIPTQRVLRHIPESSVAERLDEERTVLAECVAGLTSRYPDLTVHQVLSTEGTPASALLRAAADAQLLVVGSHGRGVISRLWMGSVSHEVLGQAPCPTVITRTKHHR</sequence>
<dbReference type="CDD" id="cd00293">
    <property type="entry name" value="USP-like"/>
    <property type="match status" value="1"/>
</dbReference>
<evidence type="ECO:0000256" key="3">
    <source>
        <dbReference type="ARBA" id="ARBA00022840"/>
    </source>
</evidence>
<keyword evidence="2" id="KW-0547">Nucleotide-binding</keyword>
<dbReference type="PANTHER" id="PTHR46268:SF27">
    <property type="entry name" value="UNIVERSAL STRESS PROTEIN RV2623"/>
    <property type="match status" value="1"/>
</dbReference>
<evidence type="ECO:0000256" key="4">
    <source>
        <dbReference type="SAM" id="MobiDB-lite"/>
    </source>
</evidence>
<dbReference type="SUPFAM" id="SSF52402">
    <property type="entry name" value="Adenine nucleotide alpha hydrolases-like"/>
    <property type="match status" value="2"/>
</dbReference>
<organism evidence="6 7">
    <name type="scientific">Cryobacterium psychrophilum</name>
    <dbReference type="NCBI Taxonomy" id="41988"/>
    <lineage>
        <taxon>Bacteria</taxon>
        <taxon>Bacillati</taxon>
        <taxon>Actinomycetota</taxon>
        <taxon>Actinomycetes</taxon>
        <taxon>Micrococcales</taxon>
        <taxon>Microbacteriaceae</taxon>
        <taxon>Cryobacterium</taxon>
    </lineage>
</organism>
<evidence type="ECO:0000313" key="7">
    <source>
        <dbReference type="Proteomes" id="UP000298218"/>
    </source>
</evidence>